<feature type="compositionally biased region" description="Gly residues" evidence="1">
    <location>
        <begin position="14"/>
        <end position="41"/>
    </location>
</feature>
<evidence type="ECO:0000313" key="3">
    <source>
        <dbReference type="Proteomes" id="UP000054560"/>
    </source>
</evidence>
<evidence type="ECO:0000313" key="2">
    <source>
        <dbReference type="EMBL" id="KNC73639.1"/>
    </source>
</evidence>
<reference evidence="2 3" key="1">
    <citation type="submission" date="2011-02" db="EMBL/GenBank/DDBJ databases">
        <title>The Genome Sequence of Sphaeroforma arctica JP610.</title>
        <authorList>
            <consortium name="The Broad Institute Genome Sequencing Platform"/>
            <person name="Russ C."/>
            <person name="Cuomo C."/>
            <person name="Young S.K."/>
            <person name="Zeng Q."/>
            <person name="Gargeya S."/>
            <person name="Alvarado L."/>
            <person name="Berlin A."/>
            <person name="Chapman S.B."/>
            <person name="Chen Z."/>
            <person name="Freedman E."/>
            <person name="Gellesch M."/>
            <person name="Goldberg J."/>
            <person name="Griggs A."/>
            <person name="Gujja S."/>
            <person name="Heilman E."/>
            <person name="Heiman D."/>
            <person name="Howarth C."/>
            <person name="Mehta T."/>
            <person name="Neiman D."/>
            <person name="Pearson M."/>
            <person name="Roberts A."/>
            <person name="Saif S."/>
            <person name="Shea T."/>
            <person name="Shenoy N."/>
            <person name="Sisk P."/>
            <person name="Stolte C."/>
            <person name="Sykes S."/>
            <person name="White J."/>
            <person name="Yandava C."/>
            <person name="Burger G."/>
            <person name="Gray M.W."/>
            <person name="Holland P.W.H."/>
            <person name="King N."/>
            <person name="Lang F.B.F."/>
            <person name="Roger A.J."/>
            <person name="Ruiz-Trillo I."/>
            <person name="Haas B."/>
            <person name="Nusbaum C."/>
            <person name="Birren B."/>
        </authorList>
    </citation>
    <scope>NUCLEOTIDE SEQUENCE [LARGE SCALE GENOMIC DNA]</scope>
    <source>
        <strain evidence="2 3">JP610</strain>
    </source>
</reference>
<accession>A0A0L0FA83</accession>
<dbReference type="AlphaFoldDB" id="A0A0L0FA83"/>
<sequence length="114" mass="11598">MPRLLCMAIVAEKSGGGVVSGGDGSSSGGGNSGGSGSGGGAPAPPVCLSRCVDIEGLCVYPGPVRAARASRISTRQWFGIFYTQTHTWLDMCVSGALDKCGHVLQRKPTTGEKL</sequence>
<dbReference type="GeneID" id="25914307"/>
<name>A0A0L0FA83_9EUKA</name>
<gene>
    <name evidence="2" type="ORF">SARC_13803</name>
</gene>
<dbReference type="Proteomes" id="UP000054560">
    <property type="component" value="Unassembled WGS sequence"/>
</dbReference>
<organism evidence="2 3">
    <name type="scientific">Sphaeroforma arctica JP610</name>
    <dbReference type="NCBI Taxonomy" id="667725"/>
    <lineage>
        <taxon>Eukaryota</taxon>
        <taxon>Ichthyosporea</taxon>
        <taxon>Ichthyophonida</taxon>
        <taxon>Sphaeroforma</taxon>
    </lineage>
</organism>
<keyword evidence="3" id="KW-1185">Reference proteome</keyword>
<proteinExistence type="predicted"/>
<dbReference type="EMBL" id="KQ245358">
    <property type="protein sequence ID" value="KNC73639.1"/>
    <property type="molecule type" value="Genomic_DNA"/>
</dbReference>
<evidence type="ECO:0000256" key="1">
    <source>
        <dbReference type="SAM" id="MobiDB-lite"/>
    </source>
</evidence>
<feature type="region of interest" description="Disordered" evidence="1">
    <location>
        <begin position="14"/>
        <end position="42"/>
    </location>
</feature>
<dbReference type="RefSeq" id="XP_014147541.1">
    <property type="nucleotide sequence ID" value="XM_014292066.1"/>
</dbReference>
<protein>
    <submittedName>
        <fullName evidence="2">Uncharacterized protein</fullName>
    </submittedName>
</protein>